<comment type="caution">
    <text evidence="1">The sequence shown here is derived from an EMBL/GenBank/DDBJ whole genome shotgun (WGS) entry which is preliminary data.</text>
</comment>
<evidence type="ECO:0000313" key="1">
    <source>
        <dbReference type="EMBL" id="KOS68697.1"/>
    </source>
</evidence>
<accession>A0ABR5K1U9</accession>
<dbReference type="EMBL" id="LGRV01000003">
    <property type="protein sequence ID" value="KOS68697.1"/>
    <property type="molecule type" value="Genomic_DNA"/>
</dbReference>
<keyword evidence="2" id="KW-1185">Reference proteome</keyword>
<reference evidence="2" key="1">
    <citation type="submission" date="2015-07" db="EMBL/GenBank/DDBJ databases">
        <title>Fjat-14205 dsm 2895.</title>
        <authorList>
            <person name="Liu B."/>
            <person name="Wang J."/>
            <person name="Zhu Y."/>
            <person name="Liu G."/>
            <person name="Chen Q."/>
            <person name="Chen Z."/>
            <person name="Lan J."/>
            <person name="Che J."/>
            <person name="Ge C."/>
            <person name="Shi H."/>
            <person name="Pan Z."/>
            <person name="Liu X."/>
        </authorList>
    </citation>
    <scope>NUCLEOTIDE SEQUENCE [LARGE SCALE GENOMIC DNA]</scope>
    <source>
        <strain evidence="2">DSM 25560</strain>
    </source>
</reference>
<gene>
    <name evidence="1" type="ORF">AEA09_09185</name>
</gene>
<dbReference type="Proteomes" id="UP000050668">
    <property type="component" value="Unassembled WGS sequence"/>
</dbReference>
<organism evidence="1 2">
    <name type="scientific">Lysinibacillus contaminans</name>
    <dbReference type="NCBI Taxonomy" id="1293441"/>
    <lineage>
        <taxon>Bacteria</taxon>
        <taxon>Bacillati</taxon>
        <taxon>Bacillota</taxon>
        <taxon>Bacilli</taxon>
        <taxon>Bacillales</taxon>
        <taxon>Bacillaceae</taxon>
        <taxon>Lysinibacillus</taxon>
    </lineage>
</organism>
<sequence>MKYKNAPDYRSKKYNIGSKINPNRNSTGIEETIKAKILNFPFWLKNAVKNEAIIKEMTTMSPISEVPFTTIGEIKAKIINKENNNNEIMLKYLLNTITPPLPTFSIIDYIYQKGFFLVLLNCAASTRSDSSN</sequence>
<dbReference type="RefSeq" id="WP_053583543.1">
    <property type="nucleotide sequence ID" value="NZ_LGRV01000003.1"/>
</dbReference>
<evidence type="ECO:0000313" key="2">
    <source>
        <dbReference type="Proteomes" id="UP000050668"/>
    </source>
</evidence>
<name>A0ABR5K1U9_9BACI</name>
<proteinExistence type="predicted"/>
<protein>
    <submittedName>
        <fullName evidence="1">Uncharacterized protein</fullName>
    </submittedName>
</protein>